<gene>
    <name evidence="2" type="ORF">FHR82_007045</name>
</gene>
<dbReference type="EMBL" id="JACHJQ010000008">
    <property type="protein sequence ID" value="MBB4910786.1"/>
    <property type="molecule type" value="Genomic_DNA"/>
</dbReference>
<feature type="transmembrane region" description="Helical" evidence="1">
    <location>
        <begin position="230"/>
        <end position="249"/>
    </location>
</feature>
<sequence>MTVFFSVVRAEWTKARTVRSTWWSLAVATVLCVGIAVLLGLQMADSYDRMVGSSAQLAFYPLLIGQIALVVFGVLLVSTEYTTGTIRASLAAVPRRGVFLAAKALTAAGIAGVLAVVVSFGAFLATQWGLGEHGTTLAEPGVLRAVLGACAYLTMMCVFVMGVATVLRSTALSLGIMIPVLFLNSQGLASLPAIRPVTQYLPDQAGAVMMHIGEPGRTILGHSDFGPGGAFLIMVAWVAAALAGAYVSVRRRDA</sequence>
<proteinExistence type="predicted"/>
<dbReference type="GO" id="GO:0005886">
    <property type="term" value="C:plasma membrane"/>
    <property type="evidence" value="ECO:0007669"/>
    <property type="project" value="UniProtKB-SubCell"/>
</dbReference>
<keyword evidence="3" id="KW-1185">Reference proteome</keyword>
<organism evidence="2 3">
    <name type="scientific">Actinophytocola algeriensis</name>
    <dbReference type="NCBI Taxonomy" id="1768010"/>
    <lineage>
        <taxon>Bacteria</taxon>
        <taxon>Bacillati</taxon>
        <taxon>Actinomycetota</taxon>
        <taxon>Actinomycetes</taxon>
        <taxon>Pseudonocardiales</taxon>
        <taxon>Pseudonocardiaceae</taxon>
    </lineage>
</organism>
<evidence type="ECO:0000313" key="3">
    <source>
        <dbReference type="Proteomes" id="UP000520767"/>
    </source>
</evidence>
<reference evidence="2 3" key="1">
    <citation type="submission" date="2020-08" db="EMBL/GenBank/DDBJ databases">
        <title>Genomic Encyclopedia of Type Strains, Phase III (KMG-III): the genomes of soil and plant-associated and newly described type strains.</title>
        <authorList>
            <person name="Whitman W."/>
        </authorList>
    </citation>
    <scope>NUCLEOTIDE SEQUENCE [LARGE SCALE GENOMIC DNA]</scope>
    <source>
        <strain evidence="2 3">CECT 8960</strain>
    </source>
</reference>
<protein>
    <submittedName>
        <fullName evidence="2">ABC-type transport system involved in multi-copper enzyme maturation permease subunit</fullName>
    </submittedName>
</protein>
<keyword evidence="1" id="KW-0812">Transmembrane</keyword>
<keyword evidence="1" id="KW-0472">Membrane</keyword>
<name>A0A7W7VHU4_9PSEU</name>
<feature type="transmembrane region" description="Helical" evidence="1">
    <location>
        <begin position="145"/>
        <end position="167"/>
    </location>
</feature>
<dbReference type="AlphaFoldDB" id="A0A7W7VHU4"/>
<dbReference type="Proteomes" id="UP000520767">
    <property type="component" value="Unassembled WGS sequence"/>
</dbReference>
<evidence type="ECO:0000256" key="1">
    <source>
        <dbReference type="SAM" id="Phobius"/>
    </source>
</evidence>
<feature type="transmembrane region" description="Helical" evidence="1">
    <location>
        <begin position="174"/>
        <end position="194"/>
    </location>
</feature>
<dbReference type="GO" id="GO:0140359">
    <property type="term" value="F:ABC-type transporter activity"/>
    <property type="evidence" value="ECO:0007669"/>
    <property type="project" value="InterPro"/>
</dbReference>
<keyword evidence="1" id="KW-1133">Transmembrane helix</keyword>
<accession>A0A7W7VHU4</accession>
<feature type="transmembrane region" description="Helical" evidence="1">
    <location>
        <begin position="59"/>
        <end position="77"/>
    </location>
</feature>
<evidence type="ECO:0000313" key="2">
    <source>
        <dbReference type="EMBL" id="MBB4910786.1"/>
    </source>
</evidence>
<comment type="caution">
    <text evidence="2">The sequence shown here is derived from an EMBL/GenBank/DDBJ whole genome shotgun (WGS) entry which is preliminary data.</text>
</comment>
<dbReference type="RefSeq" id="WP_184814821.1">
    <property type="nucleotide sequence ID" value="NZ_JACHJQ010000008.1"/>
</dbReference>
<feature type="transmembrane region" description="Helical" evidence="1">
    <location>
        <begin position="98"/>
        <end position="125"/>
    </location>
</feature>
<dbReference type="Pfam" id="PF12730">
    <property type="entry name" value="ABC2_membrane_4"/>
    <property type="match status" value="1"/>
</dbReference>
<feature type="transmembrane region" description="Helical" evidence="1">
    <location>
        <begin position="21"/>
        <end position="39"/>
    </location>
</feature>